<keyword evidence="3" id="KW-1185">Reference proteome</keyword>
<comment type="caution">
    <text evidence="2">The sequence shown here is derived from an EMBL/GenBank/DDBJ whole genome shotgun (WGS) entry which is preliminary data.</text>
</comment>
<name>A0A2U2PK63_9SPHI</name>
<dbReference type="EMBL" id="QEAS01000003">
    <property type="protein sequence ID" value="PWG81664.1"/>
    <property type="molecule type" value="Genomic_DNA"/>
</dbReference>
<organism evidence="2 3">
    <name type="scientific">Pararcticibacter amylolyticus</name>
    <dbReference type="NCBI Taxonomy" id="2173175"/>
    <lineage>
        <taxon>Bacteria</taxon>
        <taxon>Pseudomonadati</taxon>
        <taxon>Bacteroidota</taxon>
        <taxon>Sphingobacteriia</taxon>
        <taxon>Sphingobacteriales</taxon>
        <taxon>Sphingobacteriaceae</taxon>
        <taxon>Pararcticibacter</taxon>
    </lineage>
</organism>
<feature type="region of interest" description="Disordered" evidence="1">
    <location>
        <begin position="39"/>
        <end position="62"/>
    </location>
</feature>
<evidence type="ECO:0000313" key="3">
    <source>
        <dbReference type="Proteomes" id="UP000245647"/>
    </source>
</evidence>
<evidence type="ECO:0000313" key="2">
    <source>
        <dbReference type="EMBL" id="PWG81664.1"/>
    </source>
</evidence>
<sequence>MSIEKKKDMPSFRTHFPVKNIRTDVVVTPVEENTFAIELESTDPFDEEKDPKNETVSSMRPPNLIVQKTKTQGWVILQEGTFDLTNDEVQALGMAIENDYHRAI</sequence>
<gene>
    <name evidence="2" type="ORF">DDR33_04635</name>
</gene>
<evidence type="ECO:0000256" key="1">
    <source>
        <dbReference type="SAM" id="MobiDB-lite"/>
    </source>
</evidence>
<proteinExistence type="predicted"/>
<dbReference type="AlphaFoldDB" id="A0A2U2PK63"/>
<reference evidence="2 3" key="1">
    <citation type="submission" date="2018-04" db="EMBL/GenBank/DDBJ databases">
        <title>Pedobacter chongqingensis sp. nov., isolated from a rottenly hemp rope.</title>
        <authorList>
            <person name="Cai Y."/>
        </authorList>
    </citation>
    <scope>NUCLEOTIDE SEQUENCE [LARGE SCALE GENOMIC DNA]</scope>
    <source>
        <strain evidence="2 3">FJ4-8</strain>
    </source>
</reference>
<dbReference type="Proteomes" id="UP000245647">
    <property type="component" value="Unassembled WGS sequence"/>
</dbReference>
<accession>A0A2U2PK63</accession>
<protein>
    <submittedName>
        <fullName evidence="2">Uncharacterized protein</fullName>
    </submittedName>
</protein>